<evidence type="ECO:0000313" key="2">
    <source>
        <dbReference type="EMBL" id="OIT19092.1"/>
    </source>
</evidence>
<dbReference type="Proteomes" id="UP000187609">
    <property type="component" value="Unassembled WGS sequence"/>
</dbReference>
<evidence type="ECO:0008006" key="5">
    <source>
        <dbReference type="Google" id="ProtNLM"/>
    </source>
</evidence>
<protein>
    <recommendedName>
        <fullName evidence="5">Reverse transcriptase domain-containing protein</fullName>
    </recommendedName>
</protein>
<dbReference type="EMBL" id="MJEQ01002023">
    <property type="protein sequence ID" value="OIT28564.1"/>
    <property type="molecule type" value="Genomic_DNA"/>
</dbReference>
<dbReference type="Gramene" id="OIT28564">
    <property type="protein sequence ID" value="OIT28564"/>
    <property type="gene ID" value="A4A49_58948"/>
</dbReference>
<dbReference type="AlphaFoldDB" id="A0A1J6JRC4"/>
<organism evidence="2 4">
    <name type="scientific">Nicotiana attenuata</name>
    <name type="common">Coyote tobacco</name>
    <dbReference type="NCBI Taxonomy" id="49451"/>
    <lineage>
        <taxon>Eukaryota</taxon>
        <taxon>Viridiplantae</taxon>
        <taxon>Streptophyta</taxon>
        <taxon>Embryophyta</taxon>
        <taxon>Tracheophyta</taxon>
        <taxon>Spermatophyta</taxon>
        <taxon>Magnoliopsida</taxon>
        <taxon>eudicotyledons</taxon>
        <taxon>Gunneridae</taxon>
        <taxon>Pentapetalae</taxon>
        <taxon>asterids</taxon>
        <taxon>lamiids</taxon>
        <taxon>Solanales</taxon>
        <taxon>Solanaceae</taxon>
        <taxon>Nicotianoideae</taxon>
        <taxon>Nicotianeae</taxon>
        <taxon>Nicotiana</taxon>
    </lineage>
</organism>
<dbReference type="Gramene" id="OIS96973">
    <property type="protein sequence ID" value="OIS96973"/>
    <property type="gene ID" value="A4A49_60708"/>
</dbReference>
<comment type="caution">
    <text evidence="2">The sequence shown here is derived from an EMBL/GenBank/DDBJ whole genome shotgun (WGS) entry which is preliminary data.</text>
</comment>
<dbReference type="EMBL" id="MJEQ01037193">
    <property type="protein sequence ID" value="OIS96973.1"/>
    <property type="molecule type" value="Genomic_DNA"/>
</dbReference>
<evidence type="ECO:0000313" key="1">
    <source>
        <dbReference type="EMBL" id="OIS96973.1"/>
    </source>
</evidence>
<evidence type="ECO:0000313" key="4">
    <source>
        <dbReference type="Proteomes" id="UP000187609"/>
    </source>
</evidence>
<sequence>MPLSLFKQLGLGAPRPTTVMLQPANFIILDYEADELVPIILGRPLLATGDAIIKVREGKMILRVDDEEAVFNVYKAIELPRHYEELSMISVVEADEQILDTSVYLDDSLEKALMLFDSLGSDDEVEEMMQIIDTSCAYMQGVHPFEPLNRPEGPP</sequence>
<proteinExistence type="predicted"/>
<dbReference type="PANTHER" id="PTHR33067">
    <property type="entry name" value="RNA-DIRECTED DNA POLYMERASE-RELATED"/>
    <property type="match status" value="1"/>
</dbReference>
<name>A0A1J6JRC4_NICAT</name>
<feature type="non-terminal residue" evidence="2">
    <location>
        <position position="155"/>
    </location>
</feature>
<gene>
    <name evidence="3" type="ORF">A4A49_58948</name>
    <name evidence="1" type="ORF">A4A49_60708</name>
    <name evidence="2" type="ORF">A4A49_64629</name>
</gene>
<accession>A0A1J6JRC4</accession>
<evidence type="ECO:0000313" key="3">
    <source>
        <dbReference type="EMBL" id="OIT28564.1"/>
    </source>
</evidence>
<keyword evidence="4" id="KW-1185">Reference proteome</keyword>
<dbReference type="PANTHER" id="PTHR33067:SF32">
    <property type="entry name" value="ASPARTIC PEPTIDASE DDI1-TYPE DOMAIN-CONTAINING PROTEIN"/>
    <property type="match status" value="1"/>
</dbReference>
<dbReference type="Gramene" id="OIT19092">
    <property type="protein sequence ID" value="OIT19092"/>
    <property type="gene ID" value="A4A49_64629"/>
</dbReference>
<reference evidence="2 4" key="1">
    <citation type="submission" date="2016-11" db="EMBL/GenBank/DDBJ databases">
        <title>The genome of Nicotiana attenuata.</title>
        <authorList>
            <person name="Xu S."/>
            <person name="Brockmoeller T."/>
            <person name="Gaquerel E."/>
            <person name="Navarro A."/>
            <person name="Kuhl H."/>
            <person name="Gase K."/>
            <person name="Ling Z."/>
            <person name="Zhou W."/>
            <person name="Kreitzer C."/>
            <person name="Stanke M."/>
            <person name="Tang H."/>
            <person name="Lyons E."/>
            <person name="Pandey P."/>
            <person name="Pandey S.P."/>
            <person name="Timmermann B."/>
            <person name="Baldwin I.T."/>
        </authorList>
    </citation>
    <scope>NUCLEOTIDE SEQUENCE [LARGE SCALE GENOMIC DNA]</scope>
    <source>
        <strain evidence="4">cv. UT</strain>
        <strain evidence="2">UT</strain>
        <tissue evidence="2">Leaves</tissue>
    </source>
</reference>
<dbReference type="EMBL" id="MJEQ01010609">
    <property type="protein sequence ID" value="OIT19092.1"/>
    <property type="molecule type" value="Genomic_DNA"/>
</dbReference>